<accession>A0A2P6RGY2</accession>
<name>A0A2P6RGY2_ROSCH</name>
<dbReference type="AlphaFoldDB" id="A0A2P6RGY2"/>
<reference evidence="1 2" key="1">
    <citation type="journal article" date="2018" name="Nat. Genet.">
        <title>The Rosa genome provides new insights in the design of modern roses.</title>
        <authorList>
            <person name="Bendahmane M."/>
        </authorList>
    </citation>
    <scope>NUCLEOTIDE SEQUENCE [LARGE SCALE GENOMIC DNA]</scope>
    <source>
        <strain evidence="2">cv. Old Blush</strain>
    </source>
</reference>
<evidence type="ECO:0000313" key="1">
    <source>
        <dbReference type="EMBL" id="PRQ45681.1"/>
    </source>
</evidence>
<dbReference type="Gramene" id="PRQ45681">
    <property type="protein sequence ID" value="PRQ45681"/>
    <property type="gene ID" value="RchiOBHm_Chr3g0494261"/>
</dbReference>
<proteinExistence type="predicted"/>
<gene>
    <name evidence="1" type="ORF">RchiOBHm_Chr3g0494261</name>
</gene>
<dbReference type="EMBL" id="PDCK01000041">
    <property type="protein sequence ID" value="PRQ45681.1"/>
    <property type="molecule type" value="Genomic_DNA"/>
</dbReference>
<keyword evidence="2" id="KW-1185">Reference proteome</keyword>
<organism evidence="1 2">
    <name type="scientific">Rosa chinensis</name>
    <name type="common">China rose</name>
    <dbReference type="NCBI Taxonomy" id="74649"/>
    <lineage>
        <taxon>Eukaryota</taxon>
        <taxon>Viridiplantae</taxon>
        <taxon>Streptophyta</taxon>
        <taxon>Embryophyta</taxon>
        <taxon>Tracheophyta</taxon>
        <taxon>Spermatophyta</taxon>
        <taxon>Magnoliopsida</taxon>
        <taxon>eudicotyledons</taxon>
        <taxon>Gunneridae</taxon>
        <taxon>Pentapetalae</taxon>
        <taxon>rosids</taxon>
        <taxon>fabids</taxon>
        <taxon>Rosales</taxon>
        <taxon>Rosaceae</taxon>
        <taxon>Rosoideae</taxon>
        <taxon>Rosoideae incertae sedis</taxon>
        <taxon>Rosa</taxon>
    </lineage>
</organism>
<evidence type="ECO:0000313" key="2">
    <source>
        <dbReference type="Proteomes" id="UP000238479"/>
    </source>
</evidence>
<sequence length="57" mass="6650">MSDIHVSLMVRQMRFILIPHESFTVAHMAYAYTLLSMTFQIQLLALHFENLVLSLLN</sequence>
<comment type="caution">
    <text evidence="1">The sequence shown here is derived from an EMBL/GenBank/DDBJ whole genome shotgun (WGS) entry which is preliminary data.</text>
</comment>
<protein>
    <submittedName>
        <fullName evidence="1">Uncharacterized protein</fullName>
    </submittedName>
</protein>
<dbReference type="Proteomes" id="UP000238479">
    <property type="component" value="Chromosome 3"/>
</dbReference>